<dbReference type="GO" id="GO:0016020">
    <property type="term" value="C:membrane"/>
    <property type="evidence" value="ECO:0007669"/>
    <property type="project" value="UniProtKB-SubCell"/>
</dbReference>
<dbReference type="Gene3D" id="3.40.50.620">
    <property type="entry name" value="HUPs"/>
    <property type="match status" value="1"/>
</dbReference>
<evidence type="ECO:0000256" key="4">
    <source>
        <dbReference type="ARBA" id="ARBA00022692"/>
    </source>
</evidence>
<dbReference type="InterPro" id="IPR006016">
    <property type="entry name" value="UspA"/>
</dbReference>
<sequence length="423" mass="46038">MDIFSLEFATALLAIVTIDLVLAGDNAIVIALAARNVPRHLQRKAMIFGAVGAVIIRSLLTLVVVWLLQFPGLLFLGGAMLVWIAHKLLMPEPDKGDLSHIKGASTFWAAIRTIVVADMVMGMDNVLGVAGAAHGSFALVILGLLISIPILLWGSSILLTYIERHPSLVYVGAGVLAFTAAKMMSSEPMLQEALSAYPFTVPLIYITTMFGVLWSGFVANHHRLESRISARLACWKKSRLEHLSSSTHCEGESIMEKILVPIDDSHNALHAAQHVINACRKNGALEIHLLNVQHPFSKKVGRFVSHKIRDSYHQTESEKVLQPVCKLLDAANVRYNVHMEVGQKADVITDMARRLGCDLIVMATSRKDSLTRMLETSVTNRVVELTTVPVELIPGDAVSTAERFVLPAGIAGLIGLTLLAMAD</sequence>
<comment type="similarity">
    <text evidence="3">Belongs to the universal stress protein A family.</text>
</comment>
<feature type="transmembrane region" description="Helical" evidence="7">
    <location>
        <begin position="46"/>
        <end position="67"/>
    </location>
</feature>
<reference evidence="9 10" key="1">
    <citation type="submission" date="2017-01" db="EMBL/GenBank/DDBJ databases">
        <title>Genome sequencing of Rhodoferax fermentans JCM 7819.</title>
        <authorList>
            <person name="Kim Y.J."/>
            <person name="Farh M.E.-A."/>
            <person name="Yang D.-C."/>
        </authorList>
    </citation>
    <scope>NUCLEOTIDE SEQUENCE [LARGE SCALE GENOMIC DNA]</scope>
    <source>
        <strain evidence="9 10">JCM 7819</strain>
    </source>
</reference>
<evidence type="ECO:0000256" key="1">
    <source>
        <dbReference type="ARBA" id="ARBA00004141"/>
    </source>
</evidence>
<evidence type="ECO:0000256" key="7">
    <source>
        <dbReference type="SAM" id="Phobius"/>
    </source>
</evidence>
<dbReference type="EMBL" id="MTJN01000002">
    <property type="protein sequence ID" value="OOV07143.1"/>
    <property type="molecule type" value="Genomic_DNA"/>
</dbReference>
<comment type="subcellular location">
    <subcellularLocation>
        <location evidence="1">Membrane</location>
        <topology evidence="1">Multi-pass membrane protein</topology>
    </subcellularLocation>
</comment>
<evidence type="ECO:0000256" key="3">
    <source>
        <dbReference type="ARBA" id="ARBA00008791"/>
    </source>
</evidence>
<evidence type="ECO:0000313" key="9">
    <source>
        <dbReference type="EMBL" id="OOV07143.1"/>
    </source>
</evidence>
<dbReference type="InterPro" id="IPR005496">
    <property type="entry name" value="Integral_membrane_TerC"/>
</dbReference>
<feature type="transmembrane region" description="Helical" evidence="7">
    <location>
        <begin position="168"/>
        <end position="185"/>
    </location>
</feature>
<protein>
    <recommendedName>
        <fullName evidence="8">UspA domain-containing protein</fullName>
    </recommendedName>
</protein>
<dbReference type="InterPro" id="IPR006015">
    <property type="entry name" value="Universal_stress_UspA"/>
</dbReference>
<feature type="domain" description="UspA" evidence="8">
    <location>
        <begin position="256"/>
        <end position="391"/>
    </location>
</feature>
<keyword evidence="6 7" id="KW-0472">Membrane</keyword>
<feature type="transmembrane region" description="Helical" evidence="7">
    <location>
        <begin position="73"/>
        <end position="89"/>
    </location>
</feature>
<organism evidence="9 10">
    <name type="scientific">Rhodoferax fermentans</name>
    <dbReference type="NCBI Taxonomy" id="28066"/>
    <lineage>
        <taxon>Bacteria</taxon>
        <taxon>Pseudomonadati</taxon>
        <taxon>Pseudomonadota</taxon>
        <taxon>Betaproteobacteria</taxon>
        <taxon>Burkholderiales</taxon>
        <taxon>Comamonadaceae</taxon>
        <taxon>Rhodoferax</taxon>
    </lineage>
</organism>
<feature type="transmembrane region" description="Helical" evidence="7">
    <location>
        <begin position="197"/>
        <end position="219"/>
    </location>
</feature>
<feature type="transmembrane region" description="Helical" evidence="7">
    <location>
        <begin position="404"/>
        <end position="422"/>
    </location>
</feature>
<comment type="caution">
    <text evidence="9">The sequence shown here is derived from an EMBL/GenBank/DDBJ whole genome shotgun (WGS) entry which is preliminary data.</text>
</comment>
<keyword evidence="4 7" id="KW-0812">Transmembrane</keyword>
<dbReference type="InterPro" id="IPR014729">
    <property type="entry name" value="Rossmann-like_a/b/a_fold"/>
</dbReference>
<accession>A0A1T1AT09</accession>
<evidence type="ECO:0000256" key="2">
    <source>
        <dbReference type="ARBA" id="ARBA00007511"/>
    </source>
</evidence>
<proteinExistence type="inferred from homology"/>
<keyword evidence="5 7" id="KW-1133">Transmembrane helix</keyword>
<dbReference type="Pfam" id="PF03741">
    <property type="entry name" value="TerC"/>
    <property type="match status" value="1"/>
</dbReference>
<feature type="transmembrane region" description="Helical" evidence="7">
    <location>
        <begin position="135"/>
        <end position="161"/>
    </location>
</feature>
<dbReference type="PANTHER" id="PTHR30238:SF4">
    <property type="entry name" value="SLL1022 PROTEIN"/>
    <property type="match status" value="1"/>
</dbReference>
<feature type="transmembrane region" description="Helical" evidence="7">
    <location>
        <begin position="12"/>
        <end position="34"/>
    </location>
</feature>
<evidence type="ECO:0000256" key="5">
    <source>
        <dbReference type="ARBA" id="ARBA00022989"/>
    </source>
</evidence>
<name>A0A1T1AT09_RHOFE</name>
<dbReference type="SUPFAM" id="SSF52402">
    <property type="entry name" value="Adenine nucleotide alpha hydrolases-like"/>
    <property type="match status" value="1"/>
</dbReference>
<dbReference type="STRING" id="28066.RF819_10740"/>
<feature type="transmembrane region" description="Helical" evidence="7">
    <location>
        <begin position="101"/>
        <end position="123"/>
    </location>
</feature>
<dbReference type="InterPro" id="IPR022301">
    <property type="entry name" value="Integral_membrane_YjbE"/>
</dbReference>
<dbReference type="PANTHER" id="PTHR30238">
    <property type="entry name" value="MEMBRANE BOUND PREDICTED REDOX MODULATOR"/>
    <property type="match status" value="1"/>
</dbReference>
<evidence type="ECO:0000256" key="6">
    <source>
        <dbReference type="ARBA" id="ARBA00023136"/>
    </source>
</evidence>
<dbReference type="CDD" id="cd00293">
    <property type="entry name" value="USP-like"/>
    <property type="match status" value="1"/>
</dbReference>
<dbReference type="Proteomes" id="UP000190750">
    <property type="component" value="Unassembled WGS sequence"/>
</dbReference>
<keyword evidence="10" id="KW-1185">Reference proteome</keyword>
<gene>
    <name evidence="9" type="ORF">RF819_10740</name>
</gene>
<dbReference type="OrthoDB" id="5512223at2"/>
<dbReference type="PRINTS" id="PR01438">
    <property type="entry name" value="UNVRSLSTRESS"/>
</dbReference>
<evidence type="ECO:0000259" key="8">
    <source>
        <dbReference type="Pfam" id="PF00582"/>
    </source>
</evidence>
<dbReference type="Pfam" id="PF00582">
    <property type="entry name" value="Usp"/>
    <property type="match status" value="1"/>
</dbReference>
<dbReference type="AlphaFoldDB" id="A0A1T1AT09"/>
<comment type="similarity">
    <text evidence="2">Belongs to the TerC family.</text>
</comment>
<dbReference type="NCBIfam" id="TIGR03717">
    <property type="entry name" value="R_switched_YjbE"/>
    <property type="match status" value="1"/>
</dbReference>
<evidence type="ECO:0000313" key="10">
    <source>
        <dbReference type="Proteomes" id="UP000190750"/>
    </source>
</evidence>